<dbReference type="KEGG" id="vbl:L21SP4_00877"/>
<dbReference type="GO" id="GO:0015740">
    <property type="term" value="P:C4-dicarboxylate transport"/>
    <property type="evidence" value="ECO:0007669"/>
    <property type="project" value="TreeGrafter"/>
</dbReference>
<evidence type="ECO:0000256" key="1">
    <source>
        <dbReference type="ARBA" id="ARBA00004429"/>
    </source>
</evidence>
<dbReference type="InterPro" id="IPR055348">
    <property type="entry name" value="DctQ"/>
</dbReference>
<keyword evidence="12" id="KW-1185">Reference proteome</keyword>
<gene>
    <name evidence="11" type="ORF">L21SP4_00877</name>
</gene>
<dbReference type="Proteomes" id="UP000035268">
    <property type="component" value="Chromosome"/>
</dbReference>
<evidence type="ECO:0000256" key="2">
    <source>
        <dbReference type="ARBA" id="ARBA00022448"/>
    </source>
</evidence>
<comment type="subcellular location">
    <subcellularLocation>
        <location evidence="1">Cell inner membrane</location>
        <topology evidence="1">Multi-pass membrane protein</topology>
    </subcellularLocation>
</comment>
<feature type="transmembrane region" description="Helical" evidence="9">
    <location>
        <begin position="145"/>
        <end position="162"/>
    </location>
</feature>
<keyword evidence="6 9" id="KW-1133">Transmembrane helix</keyword>
<dbReference type="PANTHER" id="PTHR35011">
    <property type="entry name" value="2,3-DIKETO-L-GULONATE TRAP TRANSPORTER SMALL PERMEASE PROTEIN YIAM"/>
    <property type="match status" value="1"/>
</dbReference>
<dbReference type="EMBL" id="CP010904">
    <property type="protein sequence ID" value="AKJ64140.1"/>
    <property type="molecule type" value="Genomic_DNA"/>
</dbReference>
<evidence type="ECO:0000256" key="3">
    <source>
        <dbReference type="ARBA" id="ARBA00022475"/>
    </source>
</evidence>
<evidence type="ECO:0000256" key="7">
    <source>
        <dbReference type="ARBA" id="ARBA00023136"/>
    </source>
</evidence>
<evidence type="ECO:0000313" key="11">
    <source>
        <dbReference type="EMBL" id="AKJ64140.1"/>
    </source>
</evidence>
<keyword evidence="2" id="KW-0813">Transport</keyword>
<organism evidence="11 12">
    <name type="scientific">Kiritimatiella glycovorans</name>
    <dbReference type="NCBI Taxonomy" id="1307763"/>
    <lineage>
        <taxon>Bacteria</taxon>
        <taxon>Pseudomonadati</taxon>
        <taxon>Kiritimatiellota</taxon>
        <taxon>Kiritimatiellia</taxon>
        <taxon>Kiritimatiellales</taxon>
        <taxon>Kiritimatiellaceae</taxon>
        <taxon>Kiritimatiella</taxon>
    </lineage>
</organism>
<dbReference type="STRING" id="1307763.L21SP4_00877"/>
<reference evidence="12" key="1">
    <citation type="submission" date="2015-02" db="EMBL/GenBank/DDBJ databases">
        <title>Description and complete genome sequence of the first cultured representative of the subdivision 5 of the Verrucomicrobia phylum.</title>
        <authorList>
            <person name="Spring S."/>
            <person name="Bunk B."/>
            <person name="Sproer C."/>
            <person name="Klenk H.-P."/>
        </authorList>
    </citation>
    <scope>NUCLEOTIDE SEQUENCE [LARGE SCALE GENOMIC DNA]</scope>
    <source>
        <strain evidence="12">L21-Fru-AB</strain>
    </source>
</reference>
<keyword evidence="3" id="KW-1003">Cell membrane</keyword>
<keyword evidence="4" id="KW-0997">Cell inner membrane</keyword>
<feature type="transmembrane region" description="Helical" evidence="9">
    <location>
        <begin position="22"/>
        <end position="47"/>
    </location>
</feature>
<feature type="domain" description="Tripartite ATP-independent periplasmic transporters DctQ component" evidence="10">
    <location>
        <begin position="39"/>
        <end position="168"/>
    </location>
</feature>
<dbReference type="GO" id="GO:0005886">
    <property type="term" value="C:plasma membrane"/>
    <property type="evidence" value="ECO:0007669"/>
    <property type="project" value="UniProtKB-SubCell"/>
</dbReference>
<dbReference type="InterPro" id="IPR007387">
    <property type="entry name" value="TRAP_DctQ"/>
</dbReference>
<dbReference type="RefSeq" id="WP_052881503.1">
    <property type="nucleotide sequence ID" value="NZ_CP010904.1"/>
</dbReference>
<protein>
    <submittedName>
        <fullName evidence="11">Tripartite ATP-independent periplasmic transporter, DctQ subunit</fullName>
    </submittedName>
</protein>
<evidence type="ECO:0000256" key="5">
    <source>
        <dbReference type="ARBA" id="ARBA00022692"/>
    </source>
</evidence>
<accession>A0A0G3EH52</accession>
<dbReference type="PANTHER" id="PTHR35011:SF5">
    <property type="entry name" value="SIALIC ACID TRAP TRANSPORTER SMALL PERMEASE PROTEIN SIAQ"/>
    <property type="match status" value="1"/>
</dbReference>
<dbReference type="Pfam" id="PF04290">
    <property type="entry name" value="DctQ"/>
    <property type="match status" value="1"/>
</dbReference>
<dbReference type="OrthoDB" id="2085311at2"/>
<keyword evidence="5 9" id="KW-0812">Transmembrane</keyword>
<evidence type="ECO:0000256" key="8">
    <source>
        <dbReference type="ARBA" id="ARBA00038436"/>
    </source>
</evidence>
<dbReference type="GO" id="GO:0022857">
    <property type="term" value="F:transmembrane transporter activity"/>
    <property type="evidence" value="ECO:0007669"/>
    <property type="project" value="TreeGrafter"/>
</dbReference>
<evidence type="ECO:0000256" key="4">
    <source>
        <dbReference type="ARBA" id="ARBA00022519"/>
    </source>
</evidence>
<keyword evidence="7 9" id="KW-0472">Membrane</keyword>
<evidence type="ECO:0000256" key="6">
    <source>
        <dbReference type="ARBA" id="ARBA00022989"/>
    </source>
</evidence>
<sequence>MTSEATEAGGARRPWHRRLRDALVATLERTVIVLMLVLVLDVLWQVLSRYVLRAPSSWTDELAVFLMTWTALLGAAVAYARRAHLGLDYFAGKLPARHRRRAALFTSAVVFLFAVGAMIVGGIRIVHLNILTGQQSAALAMPMSWLYLALPVSGCFIALFAAEEWAELRAGTDEDAEEGS</sequence>
<name>A0A0G3EH52_9BACT</name>
<feature type="transmembrane region" description="Helical" evidence="9">
    <location>
        <begin position="62"/>
        <end position="81"/>
    </location>
</feature>
<reference evidence="11 12" key="2">
    <citation type="journal article" date="2016" name="ISME J.">
        <title>Characterization of the first cultured representative of Verrucomicrobia subdivision 5 indicates the proposal of a novel phylum.</title>
        <authorList>
            <person name="Spring S."/>
            <person name="Bunk B."/>
            <person name="Sproer C."/>
            <person name="Schumann P."/>
            <person name="Rohde M."/>
            <person name="Tindall B.J."/>
            <person name="Klenk H.P."/>
        </authorList>
    </citation>
    <scope>NUCLEOTIDE SEQUENCE [LARGE SCALE GENOMIC DNA]</scope>
    <source>
        <strain evidence="11 12">L21-Fru-AB</strain>
    </source>
</reference>
<evidence type="ECO:0000259" key="10">
    <source>
        <dbReference type="Pfam" id="PF04290"/>
    </source>
</evidence>
<evidence type="ECO:0000313" key="12">
    <source>
        <dbReference type="Proteomes" id="UP000035268"/>
    </source>
</evidence>
<dbReference type="AlphaFoldDB" id="A0A0G3EH52"/>
<comment type="similarity">
    <text evidence="8">Belongs to the TRAP transporter small permease family.</text>
</comment>
<feature type="transmembrane region" description="Helical" evidence="9">
    <location>
        <begin position="102"/>
        <end position="125"/>
    </location>
</feature>
<proteinExistence type="inferred from homology"/>
<evidence type="ECO:0000256" key="9">
    <source>
        <dbReference type="SAM" id="Phobius"/>
    </source>
</evidence>